<dbReference type="Pfam" id="PF20161">
    <property type="entry name" value="VpsR"/>
    <property type="match status" value="1"/>
</dbReference>
<gene>
    <name evidence="2" type="ORF">KHX94_01830</name>
</gene>
<dbReference type="Proteomes" id="UP000676428">
    <property type="component" value="Chromosome"/>
</dbReference>
<evidence type="ECO:0000313" key="2">
    <source>
        <dbReference type="EMBL" id="QVK23534.1"/>
    </source>
</evidence>
<protein>
    <recommendedName>
        <fullName evidence="1">VpsR domain-containing protein</fullName>
    </recommendedName>
</protein>
<accession>A0ABX8DFM2</accession>
<proteinExistence type="predicted"/>
<evidence type="ECO:0000313" key="3">
    <source>
        <dbReference type="Proteomes" id="UP000676428"/>
    </source>
</evidence>
<reference evidence="2 3" key="1">
    <citation type="journal article" date="2012" name="Int. J. Syst. Evol. Microbiol.">
        <title>Shewanella dokdonensis sp. nov., isolated from seawater.</title>
        <authorList>
            <person name="Sung H.R."/>
            <person name="Yoon J.H."/>
            <person name="Ghim S.Y."/>
        </authorList>
    </citation>
    <scope>NUCLEOTIDE SEQUENCE [LARGE SCALE GENOMIC DNA]</scope>
    <source>
        <strain evidence="2 3">DSM 23626</strain>
    </source>
</reference>
<feature type="domain" description="VpsR" evidence="1">
    <location>
        <begin position="15"/>
        <end position="119"/>
    </location>
</feature>
<dbReference type="SUPFAM" id="SSF52172">
    <property type="entry name" value="CheY-like"/>
    <property type="match status" value="1"/>
</dbReference>
<dbReference type="EMBL" id="CP074572">
    <property type="protein sequence ID" value="QVK23534.1"/>
    <property type="molecule type" value="Genomic_DNA"/>
</dbReference>
<dbReference type="InterPro" id="IPR011006">
    <property type="entry name" value="CheY-like_superfamily"/>
</dbReference>
<name>A0ABX8DFM2_9GAMM</name>
<organism evidence="2 3">
    <name type="scientific">Shewanella dokdonensis</name>
    <dbReference type="NCBI Taxonomy" id="712036"/>
    <lineage>
        <taxon>Bacteria</taxon>
        <taxon>Pseudomonadati</taxon>
        <taxon>Pseudomonadota</taxon>
        <taxon>Gammaproteobacteria</taxon>
        <taxon>Alteromonadales</taxon>
        <taxon>Shewanellaceae</taxon>
        <taxon>Shewanella</taxon>
    </lineage>
</organism>
<evidence type="ECO:0000259" key="1">
    <source>
        <dbReference type="Pfam" id="PF20161"/>
    </source>
</evidence>
<sequence length="133" mass="14897">MDQPGKCPPDGSKVWKRCLLVLDPDLSLRECSEKLKSTAWCCQHATSAAQALVHLQQHDISVAVAAIHSGNQQYLAKEIALIQRQYPQIHWLAITDNTLDQRCSWLLSANFIDYYHHPWIGIVLPIPLGICGA</sequence>
<dbReference type="InterPro" id="IPR045343">
    <property type="entry name" value="VpsR"/>
</dbReference>
<keyword evidence="3" id="KW-1185">Reference proteome</keyword>